<accession>A0A2T1GMT4</accession>
<dbReference type="Proteomes" id="UP000238937">
    <property type="component" value="Unassembled WGS sequence"/>
</dbReference>
<reference evidence="6 7" key="1">
    <citation type="submission" date="2018-03" db="EMBL/GenBank/DDBJ databases">
        <title>The ancient ancestry and fast evolution of plastids.</title>
        <authorList>
            <person name="Moore K.R."/>
            <person name="Magnabosco C."/>
            <person name="Momper L."/>
            <person name="Gold D.A."/>
            <person name="Bosak T."/>
            <person name="Fournier G.P."/>
        </authorList>
    </citation>
    <scope>NUCLEOTIDE SEQUENCE [LARGE SCALE GENOMIC DNA]</scope>
    <source>
        <strain evidence="6 7">CCALA 037</strain>
    </source>
</reference>
<dbReference type="CDD" id="cd05387">
    <property type="entry name" value="BY-kinase"/>
    <property type="match status" value="1"/>
</dbReference>
<dbReference type="GO" id="GO:0005524">
    <property type="term" value="F:ATP binding"/>
    <property type="evidence" value="ECO:0007669"/>
    <property type="project" value="UniProtKB-KW"/>
</dbReference>
<dbReference type="Pfam" id="PF10609">
    <property type="entry name" value="ParA"/>
    <property type="match status" value="1"/>
</dbReference>
<keyword evidence="7" id="KW-1185">Reference proteome</keyword>
<keyword evidence="4" id="KW-1133">Transmembrane helix</keyword>
<proteinExistence type="predicted"/>
<evidence type="ECO:0000256" key="2">
    <source>
        <dbReference type="ARBA" id="ARBA00022840"/>
    </source>
</evidence>
<feature type="coiled-coil region" evidence="3">
    <location>
        <begin position="223"/>
        <end position="254"/>
    </location>
</feature>
<protein>
    <submittedName>
        <fullName evidence="6">Lipopolysaccharide biosynthesis protein</fullName>
    </submittedName>
</protein>
<dbReference type="PANTHER" id="PTHR32309:SF13">
    <property type="entry name" value="FERRIC ENTEROBACTIN TRANSPORT PROTEIN FEPE"/>
    <property type="match status" value="1"/>
</dbReference>
<feature type="transmembrane region" description="Helical" evidence="4">
    <location>
        <begin position="22"/>
        <end position="43"/>
    </location>
</feature>
<dbReference type="InterPro" id="IPR033756">
    <property type="entry name" value="YlxH/NBP35"/>
</dbReference>
<dbReference type="GO" id="GO:0005886">
    <property type="term" value="C:plasma membrane"/>
    <property type="evidence" value="ECO:0007669"/>
    <property type="project" value="TreeGrafter"/>
</dbReference>
<evidence type="ECO:0000313" key="6">
    <source>
        <dbReference type="EMBL" id="PSB59213.1"/>
    </source>
</evidence>
<dbReference type="InterPro" id="IPR005702">
    <property type="entry name" value="Wzc-like_C"/>
</dbReference>
<dbReference type="SUPFAM" id="SSF52540">
    <property type="entry name" value="P-loop containing nucleoside triphosphate hydrolases"/>
    <property type="match status" value="1"/>
</dbReference>
<keyword evidence="2" id="KW-0067">ATP-binding</keyword>
<keyword evidence="4" id="KW-0472">Membrane</keyword>
<dbReference type="NCBIfam" id="TIGR01007">
    <property type="entry name" value="eps_fam"/>
    <property type="match status" value="1"/>
</dbReference>
<dbReference type="PANTHER" id="PTHR32309">
    <property type="entry name" value="TYROSINE-PROTEIN KINASE"/>
    <property type="match status" value="1"/>
</dbReference>
<organism evidence="6 7">
    <name type="scientific">Chamaesiphon polymorphus CCALA 037</name>
    <dbReference type="NCBI Taxonomy" id="2107692"/>
    <lineage>
        <taxon>Bacteria</taxon>
        <taxon>Bacillati</taxon>
        <taxon>Cyanobacteriota</taxon>
        <taxon>Cyanophyceae</taxon>
        <taxon>Gomontiellales</taxon>
        <taxon>Chamaesiphonaceae</taxon>
        <taxon>Chamaesiphon</taxon>
    </lineage>
</organism>
<evidence type="ECO:0000256" key="3">
    <source>
        <dbReference type="SAM" id="Coils"/>
    </source>
</evidence>
<dbReference type="Pfam" id="PF13807">
    <property type="entry name" value="GNVR"/>
    <property type="match status" value="1"/>
</dbReference>
<sequence>MESQESIDLNLSHYLFAVKRHWIPAVSIFAATVALSIAATSLLKPSYQAEGRLLFKNSTFRVIGPNLIPNSMEGSESGDLKSLVSTQNPITTQMEVIASRPLLQKTADRLKLKNDRGKLIAASDLHSGLTTKIVGGADILQVSFKGRNPKDAANIVNTLMNVYLENDIQASQLEAETARQFIEQQMPKTLAAVNAAESAVRSFKQQNNIVDLSEEAKSAVSVIGNLDNNINAVRSELEQANAQSQELYKKVNLNSQDALAVSAISQSPAIQGILTQLQDVDRQLATESSRFSDDNPIIVSLKEKQSKLKTLLSQQIRNTIGSQAQIPQGLLKIGDLKQNLITELLRSQVQQTGLVNKLNSLQSSRAAYEKRVSVIPKLVQTQRQLERKLEVSQSTYQSLLKKLQELQVARNKSTSNARIISSAAVPEKPDPGPKLIIGILGGLVGALFGTSAIAYLELRDGSLKTVKEIDKVFGYTLLGMIPATQRKKNRARATTPEQTTLEIAVRDTPQSITSEMSRTIQSNLRFLGADKPLKTIAITSSVANEGKSKVAANLAAAIAGMGQKVLLIDADMRVPYQHRFWKLPLKKGLSELIERKSKFQQISWTVMENLDVLTAGGKPSNPLSVLESKHMKSLIQEVSKFYDFVIIDVPPILVASDALTIGQITDGVLLVSRPGVINAKDAKAVQEKFKMSQCNVLGLIVNGVIQKYETEDYFSASQEYFSVEEETEVPWTDYMTKLGETIADRSQSDTKFIETDGATTMLGKLTKFNN</sequence>
<dbReference type="OrthoDB" id="580971at2"/>
<dbReference type="InterPro" id="IPR027417">
    <property type="entry name" value="P-loop_NTPase"/>
</dbReference>
<keyword evidence="4" id="KW-0812">Transmembrane</keyword>
<dbReference type="InterPro" id="IPR032807">
    <property type="entry name" value="GNVR"/>
</dbReference>
<dbReference type="InterPro" id="IPR050445">
    <property type="entry name" value="Bact_polysacc_biosynth/exp"/>
</dbReference>
<evidence type="ECO:0000256" key="4">
    <source>
        <dbReference type="SAM" id="Phobius"/>
    </source>
</evidence>
<dbReference type="RefSeq" id="WP_106299744.1">
    <property type="nucleotide sequence ID" value="NZ_PVWO01000011.1"/>
</dbReference>
<evidence type="ECO:0000259" key="5">
    <source>
        <dbReference type="Pfam" id="PF13807"/>
    </source>
</evidence>
<name>A0A2T1GMT4_9CYAN</name>
<feature type="domain" description="Tyrosine-protein kinase G-rich" evidence="5">
    <location>
        <begin position="384"/>
        <end position="452"/>
    </location>
</feature>
<keyword evidence="3" id="KW-0175">Coiled coil</keyword>
<comment type="caution">
    <text evidence="6">The sequence shown here is derived from an EMBL/GenBank/DDBJ whole genome shotgun (WGS) entry which is preliminary data.</text>
</comment>
<evidence type="ECO:0000313" key="7">
    <source>
        <dbReference type="Proteomes" id="UP000238937"/>
    </source>
</evidence>
<dbReference type="EMBL" id="PVWO01000011">
    <property type="protein sequence ID" value="PSB59213.1"/>
    <property type="molecule type" value="Genomic_DNA"/>
</dbReference>
<feature type="coiled-coil region" evidence="3">
    <location>
        <begin position="382"/>
        <end position="409"/>
    </location>
</feature>
<dbReference type="GO" id="GO:0004715">
    <property type="term" value="F:non-membrane spanning protein tyrosine kinase activity"/>
    <property type="evidence" value="ECO:0007669"/>
    <property type="project" value="UniProtKB-EC"/>
</dbReference>
<dbReference type="AlphaFoldDB" id="A0A2T1GMT4"/>
<evidence type="ECO:0000256" key="1">
    <source>
        <dbReference type="ARBA" id="ARBA00022741"/>
    </source>
</evidence>
<keyword evidence="1" id="KW-0547">Nucleotide-binding</keyword>
<gene>
    <name evidence="6" type="ORF">C7B77_01835</name>
</gene>
<dbReference type="Gene3D" id="3.40.50.300">
    <property type="entry name" value="P-loop containing nucleotide triphosphate hydrolases"/>
    <property type="match status" value="1"/>
</dbReference>